<feature type="transmembrane region" description="Helical" evidence="1">
    <location>
        <begin position="12"/>
        <end position="33"/>
    </location>
</feature>
<comment type="caution">
    <text evidence="2">The sequence shown here is derived from an EMBL/GenBank/DDBJ whole genome shotgun (WGS) entry which is preliminary data.</text>
</comment>
<organism evidence="2 3">
    <name type="scientific">Streptococcus sanguinis</name>
    <dbReference type="NCBI Taxonomy" id="1305"/>
    <lineage>
        <taxon>Bacteria</taxon>
        <taxon>Bacillati</taxon>
        <taxon>Bacillota</taxon>
        <taxon>Bacilli</taxon>
        <taxon>Lactobacillales</taxon>
        <taxon>Streptococcaceae</taxon>
        <taxon>Streptococcus</taxon>
    </lineage>
</organism>
<dbReference type="RefSeq" id="WP_124764502.1">
    <property type="nucleotide sequence ID" value="NZ_JAKUVB010000001.1"/>
</dbReference>
<dbReference type="EMBL" id="RQZI01000001">
    <property type="protein sequence ID" value="RRC93896.1"/>
    <property type="molecule type" value="Genomic_DNA"/>
</dbReference>
<gene>
    <name evidence="2" type="ORF">EII39_00800</name>
</gene>
<protein>
    <submittedName>
        <fullName evidence="2">Uncharacterized protein</fullName>
    </submittedName>
</protein>
<accession>A0A3P1S9Y6</accession>
<evidence type="ECO:0000313" key="3">
    <source>
        <dbReference type="Proteomes" id="UP000277597"/>
    </source>
</evidence>
<reference evidence="2 3" key="1">
    <citation type="submission" date="2018-11" db="EMBL/GenBank/DDBJ databases">
        <title>Genomes From Bacteria Associated with the Canine Oral Cavity: a Test Case for Automated Genome-Based Taxonomic Assignment.</title>
        <authorList>
            <person name="Coil D.A."/>
            <person name="Jospin G."/>
            <person name="Darling A.E."/>
            <person name="Wallis C."/>
            <person name="Davis I.J."/>
            <person name="Harris S."/>
            <person name="Eisen J.A."/>
            <person name="Holcombe L.J."/>
            <person name="O'Flynn C."/>
        </authorList>
    </citation>
    <scope>NUCLEOTIDE SEQUENCE [LARGE SCALE GENOMIC DNA]</scope>
    <source>
        <strain evidence="2 3">OH953</strain>
    </source>
</reference>
<evidence type="ECO:0000313" key="2">
    <source>
        <dbReference type="EMBL" id="RRC93896.1"/>
    </source>
</evidence>
<keyword evidence="1" id="KW-1133">Transmembrane helix</keyword>
<name>A0A3P1S9Y6_STRSA</name>
<proteinExistence type="predicted"/>
<sequence length="277" mass="32129">MGQKRGEMMIKRVYRGFISLFLFFLSLLLLWFLGIKNLESRLKAGYQAQYFSGEVQVKSFNLDDEKKWESLEVSYIYSEKVGSMVYTFPIKKNMSWLDLILPAYKGEVFYPISSNMPAYSRDGLGNYGYEIYESIIKKVFEEKKEYKIIERDFAKRLQKSSELKGAKINLRNALSDNYMDSQSIYWLDQSRLENIQKSDTNFGGVKGLSVEDAIANGLIYVSIDLQNNLSENEKTDILKKILKQLNDEDPLPNGIYRLKGEEKGLAVENGKLRLENW</sequence>
<dbReference type="AlphaFoldDB" id="A0A3P1S9Y6"/>
<keyword evidence="1" id="KW-0472">Membrane</keyword>
<evidence type="ECO:0000256" key="1">
    <source>
        <dbReference type="SAM" id="Phobius"/>
    </source>
</evidence>
<dbReference type="Proteomes" id="UP000277597">
    <property type="component" value="Unassembled WGS sequence"/>
</dbReference>
<keyword evidence="1" id="KW-0812">Transmembrane</keyword>